<proteinExistence type="predicted"/>
<dbReference type="EMBL" id="BTSY01000005">
    <property type="protein sequence ID" value="GMT26696.1"/>
    <property type="molecule type" value="Genomic_DNA"/>
</dbReference>
<protein>
    <submittedName>
        <fullName evidence="2">Uncharacterized protein</fullName>
    </submittedName>
</protein>
<evidence type="ECO:0000313" key="2">
    <source>
        <dbReference type="EMBL" id="GMT26696.1"/>
    </source>
</evidence>
<keyword evidence="1" id="KW-0812">Transmembrane</keyword>
<feature type="transmembrane region" description="Helical" evidence="1">
    <location>
        <begin position="69"/>
        <end position="93"/>
    </location>
</feature>
<keyword evidence="1" id="KW-1133">Transmembrane helix</keyword>
<feature type="transmembrane region" description="Helical" evidence="1">
    <location>
        <begin position="155"/>
        <end position="176"/>
    </location>
</feature>
<keyword evidence="1" id="KW-0472">Membrane</keyword>
<evidence type="ECO:0000256" key="1">
    <source>
        <dbReference type="SAM" id="Phobius"/>
    </source>
</evidence>
<reference evidence="2" key="1">
    <citation type="submission" date="2023-10" db="EMBL/GenBank/DDBJ databases">
        <title>Genome assembly of Pristionchus species.</title>
        <authorList>
            <person name="Yoshida K."/>
            <person name="Sommer R.J."/>
        </authorList>
    </citation>
    <scope>NUCLEOTIDE SEQUENCE</scope>
    <source>
        <strain evidence="2">RS5133</strain>
    </source>
</reference>
<accession>A0AAV5W4G9</accession>
<gene>
    <name evidence="2" type="ORF">PFISCL1PPCAC_17993</name>
</gene>
<dbReference type="AlphaFoldDB" id="A0AAV5W4G9"/>
<comment type="caution">
    <text evidence="2">The sequence shown here is derived from an EMBL/GenBank/DDBJ whole genome shotgun (WGS) entry which is preliminary data.</text>
</comment>
<name>A0AAV5W4G9_9BILA</name>
<keyword evidence="3" id="KW-1185">Reference proteome</keyword>
<dbReference type="Proteomes" id="UP001432322">
    <property type="component" value="Unassembled WGS sequence"/>
</dbReference>
<evidence type="ECO:0000313" key="3">
    <source>
        <dbReference type="Proteomes" id="UP001432322"/>
    </source>
</evidence>
<organism evidence="2 3">
    <name type="scientific">Pristionchus fissidentatus</name>
    <dbReference type="NCBI Taxonomy" id="1538716"/>
    <lineage>
        <taxon>Eukaryota</taxon>
        <taxon>Metazoa</taxon>
        <taxon>Ecdysozoa</taxon>
        <taxon>Nematoda</taxon>
        <taxon>Chromadorea</taxon>
        <taxon>Rhabditida</taxon>
        <taxon>Rhabditina</taxon>
        <taxon>Diplogasteromorpha</taxon>
        <taxon>Diplogasteroidea</taxon>
        <taxon>Neodiplogasteridae</taxon>
        <taxon>Pristionchus</taxon>
    </lineage>
</organism>
<feature type="transmembrane region" description="Helical" evidence="1">
    <location>
        <begin position="40"/>
        <end position="63"/>
    </location>
</feature>
<feature type="transmembrane region" description="Helical" evidence="1">
    <location>
        <begin position="114"/>
        <end position="135"/>
    </location>
</feature>
<feature type="non-terminal residue" evidence="2">
    <location>
        <position position="1"/>
    </location>
</feature>
<sequence length="208" mass="23786">HESTHNKDKTEFLPPNFVYSTEDKFYYGPATCEFLHYRTAAVLGAVIEFALQGGSTLLFYYLYHHLESLEYFVFFFMAAFFTISTLLSLFMFYGIFSENAALLMPKIVLQQIQIAGLMAFASFAVIAMSIGLEATNYVSAFVVNVKLMEQDFGPIWPFNIIILAFMAAALCVWIRILSVGAYDYLLDKEFFSHPSRMNVPLEEKNRDD</sequence>